<dbReference type="Gene3D" id="3.40.50.150">
    <property type="entry name" value="Vaccinia Virus protein VP39"/>
    <property type="match status" value="2"/>
</dbReference>
<gene>
    <name evidence="5" type="ORF">EVJ58_g6172</name>
</gene>
<evidence type="ECO:0000256" key="3">
    <source>
        <dbReference type="ARBA" id="ARBA00022691"/>
    </source>
</evidence>
<dbReference type="InterPro" id="IPR029063">
    <property type="entry name" value="SAM-dependent_MTases_sf"/>
</dbReference>
<proteinExistence type="inferred from homology"/>
<dbReference type="SUPFAM" id="SSF53335">
    <property type="entry name" value="S-adenosyl-L-methionine-dependent methyltransferases"/>
    <property type="match status" value="1"/>
</dbReference>
<dbReference type="InterPro" id="IPR002935">
    <property type="entry name" value="SAM_O-MeTrfase"/>
</dbReference>
<dbReference type="CDD" id="cd02440">
    <property type="entry name" value="AdoMet_MTases"/>
    <property type="match status" value="1"/>
</dbReference>
<evidence type="ECO:0000313" key="6">
    <source>
        <dbReference type="Proteomes" id="UP000298390"/>
    </source>
</evidence>
<organism evidence="5 6">
    <name type="scientific">Rhodofomes roseus</name>
    <dbReference type="NCBI Taxonomy" id="34475"/>
    <lineage>
        <taxon>Eukaryota</taxon>
        <taxon>Fungi</taxon>
        <taxon>Dikarya</taxon>
        <taxon>Basidiomycota</taxon>
        <taxon>Agaricomycotina</taxon>
        <taxon>Agaricomycetes</taxon>
        <taxon>Polyporales</taxon>
        <taxon>Rhodofomes</taxon>
    </lineage>
</organism>
<evidence type="ECO:0000256" key="1">
    <source>
        <dbReference type="ARBA" id="ARBA00022603"/>
    </source>
</evidence>
<dbReference type="PROSITE" id="PS51682">
    <property type="entry name" value="SAM_OMT_I"/>
    <property type="match status" value="1"/>
</dbReference>
<protein>
    <recommendedName>
        <fullName evidence="7">O-methyltransferase</fullName>
    </recommendedName>
</protein>
<evidence type="ECO:0008006" key="7">
    <source>
        <dbReference type="Google" id="ProtNLM"/>
    </source>
</evidence>
<keyword evidence="1" id="KW-0489">Methyltransferase</keyword>
<dbReference type="PANTHER" id="PTHR10509">
    <property type="entry name" value="O-METHYLTRANSFERASE-RELATED"/>
    <property type="match status" value="1"/>
</dbReference>
<dbReference type="Proteomes" id="UP000298390">
    <property type="component" value="Unassembled WGS sequence"/>
</dbReference>
<name>A0A4Y9Y8H8_9APHY</name>
<comment type="similarity">
    <text evidence="4">Belongs to the class I-like SAM-binding methyltransferase superfamily. Cation-dependent O-methyltransferase family.</text>
</comment>
<dbReference type="GO" id="GO:0032259">
    <property type="term" value="P:methylation"/>
    <property type="evidence" value="ECO:0007669"/>
    <property type="project" value="UniProtKB-KW"/>
</dbReference>
<dbReference type="Pfam" id="PF01596">
    <property type="entry name" value="Methyltransf_3"/>
    <property type="match status" value="1"/>
</dbReference>
<sequence>MSTRRISAYLPDEEVFGRSARFHNSFLIAPDEALEFAQKNSGEKGLPEIAVSPAEGKFLHLLVRTIGAKRILEVGTLGGQVHVFHHTVFSIIADLSRRYSSIWIGRALPEGGEIISLELSDHHAQVARENVAKAGLGNVVKIIQGPAADSLKTLQPGDEPFDFVFIDADKDNNLTYLLEAKRLTRKGAVIIVDNTVREGAVADLSKTDGPNEGVRKLLAHLKTDTELSATTVSTIGERVWDGFTYILKL</sequence>
<comment type="caution">
    <text evidence="5">The sequence shown here is derived from an EMBL/GenBank/DDBJ whole genome shotgun (WGS) entry which is preliminary data.</text>
</comment>
<reference evidence="5 6" key="1">
    <citation type="submission" date="2019-01" db="EMBL/GenBank/DDBJ databases">
        <title>Genome sequencing of the rare red list fungi Fomitopsis rosea.</title>
        <authorList>
            <person name="Buettner E."/>
            <person name="Kellner H."/>
        </authorList>
    </citation>
    <scope>NUCLEOTIDE SEQUENCE [LARGE SCALE GENOMIC DNA]</scope>
    <source>
        <strain evidence="5 6">DSM 105464</strain>
    </source>
</reference>
<dbReference type="InterPro" id="IPR050362">
    <property type="entry name" value="Cation-dep_OMT"/>
</dbReference>
<dbReference type="EMBL" id="SEKV01000336">
    <property type="protein sequence ID" value="TFY58834.1"/>
    <property type="molecule type" value="Genomic_DNA"/>
</dbReference>
<keyword evidence="2" id="KW-0808">Transferase</keyword>
<evidence type="ECO:0000256" key="2">
    <source>
        <dbReference type="ARBA" id="ARBA00022679"/>
    </source>
</evidence>
<evidence type="ECO:0000313" key="5">
    <source>
        <dbReference type="EMBL" id="TFY58834.1"/>
    </source>
</evidence>
<dbReference type="GO" id="GO:0008757">
    <property type="term" value="F:S-adenosylmethionine-dependent methyltransferase activity"/>
    <property type="evidence" value="ECO:0007669"/>
    <property type="project" value="TreeGrafter"/>
</dbReference>
<dbReference type="STRING" id="34475.A0A4Y9Y8H8"/>
<dbReference type="AlphaFoldDB" id="A0A4Y9Y8H8"/>
<keyword evidence="3" id="KW-0949">S-adenosyl-L-methionine</keyword>
<accession>A0A4Y9Y8H8</accession>
<evidence type="ECO:0000256" key="4">
    <source>
        <dbReference type="ARBA" id="ARBA00023453"/>
    </source>
</evidence>
<dbReference type="GO" id="GO:0008171">
    <property type="term" value="F:O-methyltransferase activity"/>
    <property type="evidence" value="ECO:0007669"/>
    <property type="project" value="InterPro"/>
</dbReference>
<dbReference type="PANTHER" id="PTHR10509:SF14">
    <property type="entry name" value="CAFFEOYL-COA O-METHYLTRANSFERASE 3-RELATED"/>
    <property type="match status" value="1"/>
</dbReference>